<evidence type="ECO:0008006" key="4">
    <source>
        <dbReference type="Google" id="ProtNLM"/>
    </source>
</evidence>
<dbReference type="InterPro" id="IPR011990">
    <property type="entry name" value="TPR-like_helical_dom_sf"/>
</dbReference>
<evidence type="ECO:0000256" key="1">
    <source>
        <dbReference type="SAM" id="SignalP"/>
    </source>
</evidence>
<dbReference type="SUPFAM" id="SSF81901">
    <property type="entry name" value="HCP-like"/>
    <property type="match status" value="1"/>
</dbReference>
<accession>A0A330GWM4</accession>
<keyword evidence="3" id="KW-1185">Reference proteome</keyword>
<feature type="chain" id="PRO_5016279950" description="Sel1 repeat family protein" evidence="1">
    <location>
        <begin position="21"/>
        <end position="223"/>
    </location>
</feature>
<dbReference type="Proteomes" id="UP000251956">
    <property type="component" value="Unassembled WGS sequence"/>
</dbReference>
<name>A0A330GWM4_9HYPH</name>
<feature type="signal peptide" evidence="1">
    <location>
        <begin position="1"/>
        <end position="20"/>
    </location>
</feature>
<dbReference type="AlphaFoldDB" id="A0A330GWM4"/>
<gene>
    <name evidence="2" type="ORF">DPM35_10620</name>
</gene>
<dbReference type="OrthoDB" id="8004745at2"/>
<evidence type="ECO:0000313" key="3">
    <source>
        <dbReference type="Proteomes" id="UP000251956"/>
    </source>
</evidence>
<organism evidence="2 3">
    <name type="scientific">Mesorhizobium atlanticum</name>
    <dbReference type="NCBI Taxonomy" id="2233532"/>
    <lineage>
        <taxon>Bacteria</taxon>
        <taxon>Pseudomonadati</taxon>
        <taxon>Pseudomonadota</taxon>
        <taxon>Alphaproteobacteria</taxon>
        <taxon>Hyphomicrobiales</taxon>
        <taxon>Phyllobacteriaceae</taxon>
        <taxon>Mesorhizobium</taxon>
    </lineage>
</organism>
<proteinExistence type="predicted"/>
<keyword evidence="1" id="KW-0732">Signal</keyword>
<sequence length="223" mass="24000">MTRGAAILAAIAAVVATATAALGDEPTFDPRVMSKLLREVDRRGTPNAYFQQCPTDVWRKLVPRSNVVLPEMNYDRCERDALACARLCFDGHNPEACFETARVIQDNGGEDQQLKAEAMFAQACATGSAAGCTNRGAGMRLGRLPDSLRGNEKAANHCTYETFKLSCSEGDAWGCTMYGAALQNGEGVAKDKDAATMAFKKACEIDASFVACQYAKSYMESGH</sequence>
<comment type="caution">
    <text evidence="2">The sequence shown here is derived from an EMBL/GenBank/DDBJ whole genome shotgun (WGS) entry which is preliminary data.</text>
</comment>
<dbReference type="Gene3D" id="1.25.40.10">
    <property type="entry name" value="Tetratricopeptide repeat domain"/>
    <property type="match status" value="1"/>
</dbReference>
<dbReference type="EMBL" id="QMBQ01000003">
    <property type="protein sequence ID" value="RAZ76970.1"/>
    <property type="molecule type" value="Genomic_DNA"/>
</dbReference>
<dbReference type="RefSeq" id="WP_112127255.1">
    <property type="nucleotide sequence ID" value="NZ_QMBQ01000003.1"/>
</dbReference>
<evidence type="ECO:0000313" key="2">
    <source>
        <dbReference type="EMBL" id="RAZ76970.1"/>
    </source>
</evidence>
<reference evidence="2 3" key="1">
    <citation type="submission" date="2018-07" db="EMBL/GenBank/DDBJ databases">
        <title>Diversity of Mesorhizobium strains in Brazil.</title>
        <authorList>
            <person name="Helene L.C.F."/>
            <person name="Dall'Agnol R."/>
            <person name="Delamuta J.R.M."/>
            <person name="Hungria M."/>
        </authorList>
    </citation>
    <scope>NUCLEOTIDE SEQUENCE [LARGE SCALE GENOMIC DNA]</scope>
    <source>
        <strain evidence="2 3">CNPSo 3140</strain>
    </source>
</reference>
<protein>
    <recommendedName>
        <fullName evidence="4">Sel1 repeat family protein</fullName>
    </recommendedName>
</protein>